<keyword evidence="2" id="KW-0677">Repeat</keyword>
<evidence type="ECO:0008006" key="5">
    <source>
        <dbReference type="Google" id="ProtNLM"/>
    </source>
</evidence>
<reference evidence="3 4" key="1">
    <citation type="submission" date="2021-10" db="EMBL/GenBank/DDBJ databases">
        <authorList>
            <person name="Criscuolo A."/>
        </authorList>
    </citation>
    <scope>NUCLEOTIDE SEQUENCE [LARGE SCALE GENOMIC DNA]</scope>
    <source>
        <strain evidence="4">CIP 111883</strain>
    </source>
</reference>
<protein>
    <recommendedName>
        <fullName evidence="5">Leucine-rich repeat domain-containing protein</fullName>
    </recommendedName>
</protein>
<accession>A0ABN8AD57</accession>
<proteinExistence type="predicted"/>
<dbReference type="Gene3D" id="3.80.10.10">
    <property type="entry name" value="Ribonuclease Inhibitor"/>
    <property type="match status" value="1"/>
</dbReference>
<dbReference type="Pfam" id="PF12799">
    <property type="entry name" value="LRR_4"/>
    <property type="match status" value="2"/>
</dbReference>
<dbReference type="PANTHER" id="PTHR46652:SF3">
    <property type="entry name" value="LEUCINE-RICH REPEAT-CONTAINING PROTEIN 9"/>
    <property type="match status" value="1"/>
</dbReference>
<dbReference type="EMBL" id="CAKJTJ010000010">
    <property type="protein sequence ID" value="CAG9621397.1"/>
    <property type="molecule type" value="Genomic_DNA"/>
</dbReference>
<dbReference type="PANTHER" id="PTHR46652">
    <property type="entry name" value="LEUCINE-RICH REPEAT AND IQ DOMAIN-CONTAINING PROTEIN 1-RELATED"/>
    <property type="match status" value="1"/>
</dbReference>
<evidence type="ECO:0000313" key="3">
    <source>
        <dbReference type="EMBL" id="CAG9621397.1"/>
    </source>
</evidence>
<dbReference type="SUPFAM" id="SSF52058">
    <property type="entry name" value="L domain-like"/>
    <property type="match status" value="1"/>
</dbReference>
<sequence length="199" mass="22904">MKKNKILMVLVLLIPLLILWGFMFQISQKGIYFSSERVEEAVRIAIQHDGLITMDQLKTIEELEVRDAGIESLEGLHFLSELKKLDIRDNQITDLSPIEGLTKLTEINLRGNNISDITPLENLKELRVLNARDNLINDISVLSTLPYLEDVNLRNNQITNIDSLANHEYLTLRLYLEGNPIVDYSPVNHYYPSIENKDF</sequence>
<name>A0ABN8AD57_9BACI</name>
<dbReference type="InterPro" id="IPR001611">
    <property type="entry name" value="Leu-rich_rpt"/>
</dbReference>
<dbReference type="InterPro" id="IPR025875">
    <property type="entry name" value="Leu-rich_rpt_4"/>
</dbReference>
<keyword evidence="4" id="KW-1185">Reference proteome</keyword>
<dbReference type="InterPro" id="IPR032675">
    <property type="entry name" value="LRR_dom_sf"/>
</dbReference>
<comment type="caution">
    <text evidence="3">The sequence shown here is derived from an EMBL/GenBank/DDBJ whole genome shotgun (WGS) entry which is preliminary data.</text>
</comment>
<evidence type="ECO:0000256" key="2">
    <source>
        <dbReference type="ARBA" id="ARBA00022737"/>
    </source>
</evidence>
<evidence type="ECO:0000313" key="4">
    <source>
        <dbReference type="Proteomes" id="UP000789833"/>
    </source>
</evidence>
<keyword evidence="1" id="KW-0433">Leucine-rich repeat</keyword>
<organism evidence="3 4">
    <name type="scientific">Sutcliffiella rhizosphaerae</name>
    <dbReference type="NCBI Taxonomy" id="2880967"/>
    <lineage>
        <taxon>Bacteria</taxon>
        <taxon>Bacillati</taxon>
        <taxon>Bacillota</taxon>
        <taxon>Bacilli</taxon>
        <taxon>Bacillales</taxon>
        <taxon>Bacillaceae</taxon>
        <taxon>Sutcliffiella</taxon>
    </lineage>
</organism>
<gene>
    <name evidence="3" type="ORF">BACCIP111883_02170</name>
</gene>
<dbReference type="RefSeq" id="WP_230501291.1">
    <property type="nucleotide sequence ID" value="NZ_CAKJTJ010000010.1"/>
</dbReference>
<dbReference type="SMART" id="SM00365">
    <property type="entry name" value="LRR_SD22"/>
    <property type="match status" value="5"/>
</dbReference>
<dbReference type="Proteomes" id="UP000789833">
    <property type="component" value="Unassembled WGS sequence"/>
</dbReference>
<dbReference type="InterPro" id="IPR050836">
    <property type="entry name" value="SDS22/Internalin_LRR"/>
</dbReference>
<evidence type="ECO:0000256" key="1">
    <source>
        <dbReference type="ARBA" id="ARBA00022614"/>
    </source>
</evidence>
<dbReference type="PROSITE" id="PS51450">
    <property type="entry name" value="LRR"/>
    <property type="match status" value="4"/>
</dbReference>